<proteinExistence type="inferred from homology"/>
<evidence type="ECO:0000256" key="6">
    <source>
        <dbReference type="ARBA" id="ARBA00055169"/>
    </source>
</evidence>
<comment type="subunit">
    <text evidence="7">Homodimer. Forms a stable heterotetrameric complex of 2 MoeB and 2 MoaD during adenylation of MoaD.</text>
</comment>
<reference evidence="16" key="1">
    <citation type="journal article" date="2020" name="mSystems">
        <title>Genome- and Community-Level Interaction Insights into Carbon Utilization and Element Cycling Functions of Hydrothermarchaeota in Hydrothermal Sediment.</title>
        <authorList>
            <person name="Zhou Z."/>
            <person name="Liu Y."/>
            <person name="Xu W."/>
            <person name="Pan J."/>
            <person name="Luo Z.H."/>
            <person name="Li M."/>
        </authorList>
    </citation>
    <scope>NUCLEOTIDE SEQUENCE [LARGE SCALE GENOMIC DNA]</scope>
    <source>
        <strain evidence="16">HyVt-633</strain>
    </source>
</reference>
<evidence type="ECO:0000256" key="7">
    <source>
        <dbReference type="ARBA" id="ARBA00063809"/>
    </source>
</evidence>
<evidence type="ECO:0000256" key="13">
    <source>
        <dbReference type="SAM" id="MobiDB-lite"/>
    </source>
</evidence>
<comment type="caution">
    <text evidence="16">The sequence shown here is derived from an EMBL/GenBank/DDBJ whole genome shotgun (WGS) entry which is preliminary data.</text>
</comment>
<evidence type="ECO:0000256" key="1">
    <source>
        <dbReference type="ARBA" id="ARBA00009919"/>
    </source>
</evidence>
<dbReference type="InterPro" id="IPR045886">
    <property type="entry name" value="ThiF/MoeB/HesA"/>
</dbReference>
<gene>
    <name evidence="16" type="ORF">ENL07_09260</name>
</gene>
<dbReference type="PANTHER" id="PTHR10953">
    <property type="entry name" value="UBIQUITIN-ACTIVATING ENZYME E1"/>
    <property type="match status" value="1"/>
</dbReference>
<organism evidence="16">
    <name type="scientific">Chlorobaculum parvum</name>
    <dbReference type="NCBI Taxonomy" id="274539"/>
    <lineage>
        <taxon>Bacteria</taxon>
        <taxon>Pseudomonadati</taxon>
        <taxon>Chlorobiota</taxon>
        <taxon>Chlorobiia</taxon>
        <taxon>Chlorobiales</taxon>
        <taxon>Chlorobiaceae</taxon>
        <taxon>Chlorobaculum</taxon>
    </lineage>
</organism>
<dbReference type="InterPro" id="IPR000594">
    <property type="entry name" value="ThiF_NAD_FAD-bd"/>
</dbReference>
<evidence type="ECO:0000256" key="14">
    <source>
        <dbReference type="SAM" id="Phobius"/>
    </source>
</evidence>
<dbReference type="Proteomes" id="UP000886058">
    <property type="component" value="Unassembled WGS sequence"/>
</dbReference>
<feature type="domain" description="THIF-type NAD/FAD binding fold" evidence="15">
    <location>
        <begin position="50"/>
        <end position="282"/>
    </location>
</feature>
<name>A0A7C5HTJ7_9CHLB</name>
<dbReference type="GO" id="GO:0004792">
    <property type="term" value="F:thiosulfate-cyanide sulfurtransferase activity"/>
    <property type="evidence" value="ECO:0007669"/>
    <property type="project" value="TreeGrafter"/>
</dbReference>
<keyword evidence="14" id="KW-0472">Membrane</keyword>
<feature type="transmembrane region" description="Helical" evidence="14">
    <location>
        <begin position="72"/>
        <end position="99"/>
    </location>
</feature>
<dbReference type="Gene3D" id="3.40.50.720">
    <property type="entry name" value="NAD(P)-binding Rossmann-like Domain"/>
    <property type="match status" value="1"/>
</dbReference>
<evidence type="ECO:0000256" key="5">
    <source>
        <dbReference type="ARBA" id="ARBA00052218"/>
    </source>
</evidence>
<comment type="similarity">
    <text evidence="1">Belongs to the HesA/MoeB/ThiF family.</text>
</comment>
<evidence type="ECO:0000256" key="8">
    <source>
        <dbReference type="ARBA" id="ARBA00066884"/>
    </source>
</evidence>
<evidence type="ECO:0000256" key="12">
    <source>
        <dbReference type="ARBA" id="ARBA00078531"/>
    </source>
</evidence>
<evidence type="ECO:0000256" key="10">
    <source>
        <dbReference type="ARBA" id="ARBA00075110"/>
    </source>
</evidence>
<evidence type="ECO:0000256" key="9">
    <source>
        <dbReference type="ARBA" id="ARBA00073635"/>
    </source>
</evidence>
<dbReference type="PANTHER" id="PTHR10953:SF102">
    <property type="entry name" value="ADENYLYLTRANSFERASE AND SULFURTRANSFERASE MOCS3"/>
    <property type="match status" value="1"/>
</dbReference>
<evidence type="ECO:0000256" key="4">
    <source>
        <dbReference type="ARBA" id="ARBA00022840"/>
    </source>
</evidence>
<protein>
    <recommendedName>
        <fullName evidence="9">Molybdopterin-synthase adenylyltransferase</fullName>
        <ecNumber evidence="8">2.7.7.80</ecNumber>
    </recommendedName>
    <alternativeName>
        <fullName evidence="12">MoaD protein adenylase</fullName>
    </alternativeName>
    <alternativeName>
        <fullName evidence="10">Molybdopterin-converting factor subunit 1 adenylase</fullName>
    </alternativeName>
    <alternativeName>
        <fullName evidence="11">Sulfur carrier protein MoaD adenylyltransferase</fullName>
    </alternativeName>
</protein>
<keyword evidence="14" id="KW-1133">Transmembrane helix</keyword>
<keyword evidence="3" id="KW-0547">Nucleotide-binding</keyword>
<sequence length="284" mass="30576">MRRPQRRRVLRRPSRKKSGAGLQKLGRGLQQPTPRGGASVSLSAEQRQRYARHLALPQIGEAGQEKLLRSKVLVIGAGGLGSPAAFYLAAAGIGTIGLMDGDTVDLSNLQRQILHTTASVGQHKTESARQRITALDPAITVECHPFRLNADNAPHILKSYDFIIDATDSFGSKHLICRACHTAMKPWSHAGISDFHGQTMTIIPGQTACLHCLFDENEMTSDEAPRGPLGALPGVIGSIQAIEAIKCLLGIGDLLTDALLTFDALTMSFRKVAVRRNAECEVCG</sequence>
<feature type="region of interest" description="Disordered" evidence="13">
    <location>
        <begin position="1"/>
        <end position="43"/>
    </location>
</feature>
<dbReference type="EMBL" id="DRSQ01000200">
    <property type="protein sequence ID" value="HHE32787.1"/>
    <property type="molecule type" value="Genomic_DNA"/>
</dbReference>
<comment type="function">
    <text evidence="6">Catalyzes the adenylation by ATP of the carboxyl group of the C-terminal glycine of sulfur carrier protein MoaD.</text>
</comment>
<dbReference type="AlphaFoldDB" id="A0A7C5HTJ7"/>
<dbReference type="GO" id="GO:0005524">
    <property type="term" value="F:ATP binding"/>
    <property type="evidence" value="ECO:0007669"/>
    <property type="project" value="UniProtKB-KW"/>
</dbReference>
<dbReference type="FunFam" id="3.40.50.720:FF:000033">
    <property type="entry name" value="Adenylyltransferase and sulfurtransferase MOCS3"/>
    <property type="match status" value="1"/>
</dbReference>
<dbReference type="GO" id="GO:0061605">
    <property type="term" value="F:molybdopterin-synthase adenylyltransferase activity"/>
    <property type="evidence" value="ECO:0007669"/>
    <property type="project" value="UniProtKB-EC"/>
</dbReference>
<dbReference type="CDD" id="cd00757">
    <property type="entry name" value="ThiF_MoeB_HesA_family"/>
    <property type="match status" value="1"/>
</dbReference>
<dbReference type="GO" id="GO:0005829">
    <property type="term" value="C:cytosol"/>
    <property type="evidence" value="ECO:0007669"/>
    <property type="project" value="TreeGrafter"/>
</dbReference>
<evidence type="ECO:0000256" key="3">
    <source>
        <dbReference type="ARBA" id="ARBA00022741"/>
    </source>
</evidence>
<evidence type="ECO:0000256" key="2">
    <source>
        <dbReference type="ARBA" id="ARBA00022679"/>
    </source>
</evidence>
<dbReference type="GO" id="GO:0008641">
    <property type="term" value="F:ubiquitin-like modifier activating enzyme activity"/>
    <property type="evidence" value="ECO:0007669"/>
    <property type="project" value="InterPro"/>
</dbReference>
<evidence type="ECO:0000256" key="11">
    <source>
        <dbReference type="ARBA" id="ARBA00075328"/>
    </source>
</evidence>
<dbReference type="Pfam" id="PF00899">
    <property type="entry name" value="ThiF"/>
    <property type="match status" value="1"/>
</dbReference>
<accession>A0A7C5HTJ7</accession>
<dbReference type="InterPro" id="IPR035985">
    <property type="entry name" value="Ubiquitin-activating_enz"/>
</dbReference>
<dbReference type="EC" id="2.7.7.80" evidence="8"/>
<evidence type="ECO:0000313" key="16">
    <source>
        <dbReference type="EMBL" id="HHE32787.1"/>
    </source>
</evidence>
<keyword evidence="2" id="KW-0808">Transferase</keyword>
<evidence type="ECO:0000259" key="15">
    <source>
        <dbReference type="Pfam" id="PF00899"/>
    </source>
</evidence>
<keyword evidence="4" id="KW-0067">ATP-binding</keyword>
<dbReference type="SUPFAM" id="SSF69572">
    <property type="entry name" value="Activating enzymes of the ubiquitin-like proteins"/>
    <property type="match status" value="1"/>
</dbReference>
<keyword evidence="14" id="KW-0812">Transmembrane</keyword>
<comment type="catalytic activity">
    <reaction evidence="5">
        <text>[molybdopterin-synthase sulfur-carrier protein]-C-terminal Gly-Gly + ATP + H(+) = [molybdopterin-synthase sulfur-carrier protein]-C-terminal Gly-Gly-AMP + diphosphate</text>
        <dbReference type="Rhea" id="RHEA:43616"/>
        <dbReference type="Rhea" id="RHEA-COMP:12159"/>
        <dbReference type="Rhea" id="RHEA-COMP:12202"/>
        <dbReference type="ChEBI" id="CHEBI:15378"/>
        <dbReference type="ChEBI" id="CHEBI:30616"/>
        <dbReference type="ChEBI" id="CHEBI:33019"/>
        <dbReference type="ChEBI" id="CHEBI:90618"/>
        <dbReference type="ChEBI" id="CHEBI:90778"/>
        <dbReference type="EC" id="2.7.7.80"/>
    </reaction>
</comment>
<dbReference type="GO" id="GO:0008146">
    <property type="term" value="F:sulfotransferase activity"/>
    <property type="evidence" value="ECO:0007669"/>
    <property type="project" value="TreeGrafter"/>
</dbReference>
<feature type="compositionally biased region" description="Basic residues" evidence="13">
    <location>
        <begin position="1"/>
        <end position="18"/>
    </location>
</feature>